<protein>
    <recommendedName>
        <fullName evidence="9">Polynucleotide 5'-hydroxyl-kinase NOL9</fullName>
    </recommendedName>
</protein>
<gene>
    <name evidence="14" type="ORF">KP79_PYT11027</name>
</gene>
<comment type="subcellular location">
    <subcellularLocation>
        <location evidence="1">Nucleus</location>
        <location evidence="1">Nucleolus</location>
    </subcellularLocation>
</comment>
<dbReference type="GO" id="GO:0005524">
    <property type="term" value="F:ATP binding"/>
    <property type="evidence" value="ECO:0007669"/>
    <property type="project" value="UniProtKB-KW"/>
</dbReference>
<sequence>MDKYTRSRSKKIKQTASSKEPDVEVIEMVEDGRARDGKSRRSGTEKRLQEEVTNTETNAHGKNKKVKKSKTKLIKSTEKLQISDVWSQPQVSNVGSPKTQELGVSSPKSSDSSTSSHRSQGLNVESLLSKVESPESEEETYQISEEDVSNSQTDYDTADSRTENTFVEFQSERLVDVEGGRLLILESGQEVSLSGFCTMSVLCGSAEVFGYHCDPSKQPVELFSAVSNSLLKIKCLSVETNSDCVRSVYSENRLEQDVADCLPCSDVAVIKLGRLDAPHIDYVTTLNTFKQLFCGIKDGPLGRFSVESNQSKRLPQLHLSNDHYFVLDKWKEQLSKDPASILITCGGKGQGKSTLTQFLLNSTLNVLDKVCYLDCDPGQTEFTPPGSLSLHTITNPALGPPFSHQKEPAVWCFNGNVSPNGNPHLYLNCIRQCFHGYTQMKPRPPLVVNTMGWISGLGLLLLIDTLRIVQPDLVIQIDSKHADGNLPMLTPTNVAQSDSWSSQCKEQQKNIPQKDHSVLIINSVVDTKSGNYSRARHLRDMALLSYLTKGLPEGLMAAKPCMVSWSTIAIHVCHATVPSSQILEAINACVVALCCLDDEHQRYREGEDSPWLLKKTPVCDCVGYGFVRGIDKEKKCLYIVSPVPLSKLKSVNLLMRGNVNLTEDLFLKAFPGVVPYVDITATTKGSGALRQRKRMPRKT</sequence>
<dbReference type="STRING" id="6573.A0A210PZS0"/>
<dbReference type="OrthoDB" id="2405412at2759"/>
<feature type="compositionally biased region" description="Basic residues" evidence="10">
    <location>
        <begin position="1"/>
        <end position="13"/>
    </location>
</feature>
<dbReference type="Pfam" id="PF25467">
    <property type="entry name" value="NOL9_C"/>
    <property type="match status" value="1"/>
</dbReference>
<dbReference type="Pfam" id="PF16575">
    <property type="entry name" value="CLP1_P"/>
    <property type="match status" value="1"/>
</dbReference>
<comment type="similarity">
    <text evidence="2">Belongs to the Clp1 family. NOL9/GRC3 subfamily.</text>
</comment>
<dbReference type="Proteomes" id="UP000242188">
    <property type="component" value="Unassembled WGS sequence"/>
</dbReference>
<keyword evidence="3" id="KW-0698">rRNA processing</keyword>
<dbReference type="PANTHER" id="PTHR12755">
    <property type="entry name" value="CLEAVAGE/POLYADENYLATION FACTOR IA SUBUNIT CLP1P"/>
    <property type="match status" value="1"/>
</dbReference>
<keyword evidence="15" id="KW-1185">Reference proteome</keyword>
<name>A0A210PZS0_MIZYE</name>
<feature type="domain" description="NOL9 C-terminal" evidence="13">
    <location>
        <begin position="558"/>
        <end position="660"/>
    </location>
</feature>
<evidence type="ECO:0000259" key="13">
    <source>
        <dbReference type="Pfam" id="PF25467"/>
    </source>
</evidence>
<organism evidence="14 15">
    <name type="scientific">Mizuhopecten yessoensis</name>
    <name type="common">Japanese scallop</name>
    <name type="synonym">Patinopecten yessoensis</name>
    <dbReference type="NCBI Taxonomy" id="6573"/>
    <lineage>
        <taxon>Eukaryota</taxon>
        <taxon>Metazoa</taxon>
        <taxon>Spiralia</taxon>
        <taxon>Lophotrochozoa</taxon>
        <taxon>Mollusca</taxon>
        <taxon>Bivalvia</taxon>
        <taxon>Autobranchia</taxon>
        <taxon>Pteriomorphia</taxon>
        <taxon>Pectinida</taxon>
        <taxon>Pectinoidea</taxon>
        <taxon>Pectinidae</taxon>
        <taxon>Mizuhopecten</taxon>
    </lineage>
</organism>
<keyword evidence="8" id="KW-0539">Nucleus</keyword>
<feature type="compositionally biased region" description="Basic residues" evidence="10">
    <location>
        <begin position="61"/>
        <end position="73"/>
    </location>
</feature>
<dbReference type="GO" id="GO:0051731">
    <property type="term" value="F:polynucleotide 5'-hydroxyl-kinase activity"/>
    <property type="evidence" value="ECO:0007669"/>
    <property type="project" value="InterPro"/>
</dbReference>
<feature type="domain" description="NOL9 N-terminal" evidence="12">
    <location>
        <begin position="182"/>
        <end position="243"/>
    </location>
</feature>
<dbReference type="InterPro" id="IPR027417">
    <property type="entry name" value="P-loop_NTPase"/>
</dbReference>
<reference evidence="14 15" key="1">
    <citation type="journal article" date="2017" name="Nat. Ecol. Evol.">
        <title>Scallop genome provides insights into evolution of bilaterian karyotype and development.</title>
        <authorList>
            <person name="Wang S."/>
            <person name="Zhang J."/>
            <person name="Jiao W."/>
            <person name="Li J."/>
            <person name="Xun X."/>
            <person name="Sun Y."/>
            <person name="Guo X."/>
            <person name="Huan P."/>
            <person name="Dong B."/>
            <person name="Zhang L."/>
            <person name="Hu X."/>
            <person name="Sun X."/>
            <person name="Wang J."/>
            <person name="Zhao C."/>
            <person name="Wang Y."/>
            <person name="Wang D."/>
            <person name="Huang X."/>
            <person name="Wang R."/>
            <person name="Lv J."/>
            <person name="Li Y."/>
            <person name="Zhang Z."/>
            <person name="Liu B."/>
            <person name="Lu W."/>
            <person name="Hui Y."/>
            <person name="Liang J."/>
            <person name="Zhou Z."/>
            <person name="Hou R."/>
            <person name="Li X."/>
            <person name="Liu Y."/>
            <person name="Li H."/>
            <person name="Ning X."/>
            <person name="Lin Y."/>
            <person name="Zhao L."/>
            <person name="Xing Q."/>
            <person name="Dou J."/>
            <person name="Li Y."/>
            <person name="Mao J."/>
            <person name="Guo H."/>
            <person name="Dou H."/>
            <person name="Li T."/>
            <person name="Mu C."/>
            <person name="Jiang W."/>
            <person name="Fu Q."/>
            <person name="Fu X."/>
            <person name="Miao Y."/>
            <person name="Liu J."/>
            <person name="Yu Q."/>
            <person name="Li R."/>
            <person name="Liao H."/>
            <person name="Li X."/>
            <person name="Kong Y."/>
            <person name="Jiang Z."/>
            <person name="Chourrout D."/>
            <person name="Li R."/>
            <person name="Bao Z."/>
        </authorList>
    </citation>
    <scope>NUCLEOTIDE SEQUENCE [LARGE SCALE GENOMIC DNA]</scope>
    <source>
        <strain evidence="14 15">PY_sf001</strain>
    </source>
</reference>
<evidence type="ECO:0000259" key="11">
    <source>
        <dbReference type="Pfam" id="PF16575"/>
    </source>
</evidence>
<accession>A0A210PZS0</accession>
<evidence type="ECO:0000256" key="6">
    <source>
        <dbReference type="ARBA" id="ARBA00022777"/>
    </source>
</evidence>
<evidence type="ECO:0000256" key="7">
    <source>
        <dbReference type="ARBA" id="ARBA00022840"/>
    </source>
</evidence>
<evidence type="ECO:0000256" key="4">
    <source>
        <dbReference type="ARBA" id="ARBA00022679"/>
    </source>
</evidence>
<feature type="compositionally biased region" description="Acidic residues" evidence="10">
    <location>
        <begin position="134"/>
        <end position="148"/>
    </location>
</feature>
<feature type="compositionally biased region" description="Polar residues" evidence="10">
    <location>
        <begin position="51"/>
        <end position="60"/>
    </location>
</feature>
<evidence type="ECO:0000256" key="10">
    <source>
        <dbReference type="SAM" id="MobiDB-lite"/>
    </source>
</evidence>
<feature type="compositionally biased region" description="Polar residues" evidence="10">
    <location>
        <begin position="84"/>
        <end position="103"/>
    </location>
</feature>
<dbReference type="EMBL" id="NEDP02005326">
    <property type="protein sequence ID" value="OWF41990.1"/>
    <property type="molecule type" value="Genomic_DNA"/>
</dbReference>
<evidence type="ECO:0000313" key="14">
    <source>
        <dbReference type="EMBL" id="OWF41990.1"/>
    </source>
</evidence>
<keyword evidence="5" id="KW-0547">Nucleotide-binding</keyword>
<dbReference type="GO" id="GO:0000448">
    <property type="term" value="P:cleavage in ITS2 between 5.8S rRNA and LSU-rRNA of tricistronic rRNA transcript (SSU-rRNA, 5.8S rRNA, LSU-rRNA)"/>
    <property type="evidence" value="ECO:0007669"/>
    <property type="project" value="TreeGrafter"/>
</dbReference>
<evidence type="ECO:0000256" key="5">
    <source>
        <dbReference type="ARBA" id="ARBA00022741"/>
    </source>
</evidence>
<feature type="domain" description="Clp1 P-loop" evidence="11">
    <location>
        <begin position="346"/>
        <end position="488"/>
    </location>
</feature>
<evidence type="ECO:0000259" key="12">
    <source>
        <dbReference type="Pfam" id="PF24419"/>
    </source>
</evidence>
<dbReference type="Pfam" id="PF24419">
    <property type="entry name" value="Cupin_NOL9"/>
    <property type="match status" value="1"/>
</dbReference>
<keyword evidence="7" id="KW-0067">ATP-binding</keyword>
<evidence type="ECO:0000256" key="3">
    <source>
        <dbReference type="ARBA" id="ARBA00022552"/>
    </source>
</evidence>
<keyword evidence="6 14" id="KW-0418">Kinase</keyword>
<keyword evidence="4" id="KW-0808">Transferase</keyword>
<feature type="compositionally biased region" description="Basic and acidic residues" evidence="10">
    <location>
        <begin position="30"/>
        <end position="50"/>
    </location>
</feature>
<evidence type="ECO:0000256" key="1">
    <source>
        <dbReference type="ARBA" id="ARBA00004604"/>
    </source>
</evidence>
<evidence type="ECO:0000256" key="2">
    <source>
        <dbReference type="ARBA" id="ARBA00011003"/>
    </source>
</evidence>
<proteinExistence type="inferred from homology"/>
<evidence type="ECO:0000313" key="15">
    <source>
        <dbReference type="Proteomes" id="UP000242188"/>
    </source>
</evidence>
<feature type="compositionally biased region" description="Low complexity" evidence="10">
    <location>
        <begin position="105"/>
        <end position="119"/>
    </location>
</feature>
<dbReference type="InterPro" id="IPR045116">
    <property type="entry name" value="Clp1/Grc3"/>
</dbReference>
<dbReference type="GO" id="GO:0005730">
    <property type="term" value="C:nucleolus"/>
    <property type="evidence" value="ECO:0007669"/>
    <property type="project" value="UniProtKB-SubCell"/>
</dbReference>
<comment type="caution">
    <text evidence="14">The sequence shown here is derived from an EMBL/GenBank/DDBJ whole genome shotgun (WGS) entry which is preliminary data.</text>
</comment>
<dbReference type="AlphaFoldDB" id="A0A210PZS0"/>
<feature type="region of interest" description="Disordered" evidence="10">
    <location>
        <begin position="1"/>
        <end position="159"/>
    </location>
</feature>
<evidence type="ECO:0000256" key="9">
    <source>
        <dbReference type="ARBA" id="ARBA00071212"/>
    </source>
</evidence>
<dbReference type="InterPro" id="IPR057570">
    <property type="entry name" value="NOL9_C"/>
</dbReference>
<dbReference type="InterPro" id="IPR032319">
    <property type="entry name" value="CLP1_P"/>
</dbReference>
<dbReference type="Gene3D" id="3.40.50.300">
    <property type="entry name" value="P-loop containing nucleotide triphosphate hydrolases"/>
    <property type="match status" value="1"/>
</dbReference>
<dbReference type="InterPro" id="IPR057573">
    <property type="entry name" value="NOL9_N"/>
</dbReference>
<evidence type="ECO:0000256" key="8">
    <source>
        <dbReference type="ARBA" id="ARBA00023242"/>
    </source>
</evidence>
<dbReference type="PANTHER" id="PTHR12755:SF3">
    <property type="entry name" value="POLYNUCLEOTIDE 5'-HYDROXYL-KINASE NOL9"/>
    <property type="match status" value="1"/>
</dbReference>